<accession>W7XJM0</accession>
<proteinExistence type="predicted"/>
<dbReference type="SMART" id="SM00184">
    <property type="entry name" value="RING"/>
    <property type="match status" value="1"/>
</dbReference>
<dbReference type="SUPFAM" id="SSF57850">
    <property type="entry name" value="RING/U-box"/>
    <property type="match status" value="1"/>
</dbReference>
<dbReference type="Proteomes" id="UP000009168">
    <property type="component" value="Unassembled WGS sequence"/>
</dbReference>
<dbReference type="GO" id="GO:0008270">
    <property type="term" value="F:zinc ion binding"/>
    <property type="evidence" value="ECO:0007669"/>
    <property type="project" value="UniProtKB-KW"/>
</dbReference>
<organism evidence="4 5">
    <name type="scientific">Tetrahymena thermophila (strain SB210)</name>
    <dbReference type="NCBI Taxonomy" id="312017"/>
    <lineage>
        <taxon>Eukaryota</taxon>
        <taxon>Sar</taxon>
        <taxon>Alveolata</taxon>
        <taxon>Ciliophora</taxon>
        <taxon>Intramacronucleata</taxon>
        <taxon>Oligohymenophorea</taxon>
        <taxon>Hymenostomatida</taxon>
        <taxon>Tetrahymenina</taxon>
        <taxon>Tetrahymenidae</taxon>
        <taxon>Tetrahymena</taxon>
    </lineage>
</organism>
<dbReference type="Gene3D" id="3.30.40.10">
    <property type="entry name" value="Zinc/RING finger domain, C3HC4 (zinc finger)"/>
    <property type="match status" value="1"/>
</dbReference>
<keyword evidence="2" id="KW-1133">Transmembrane helix</keyword>
<keyword evidence="1" id="KW-0863">Zinc-finger</keyword>
<dbReference type="GeneID" id="24437741"/>
<reference evidence="5" key="1">
    <citation type="journal article" date="2006" name="PLoS Biol.">
        <title>Macronuclear genome sequence of the ciliate Tetrahymena thermophila, a model eukaryote.</title>
        <authorList>
            <person name="Eisen J.A."/>
            <person name="Coyne R.S."/>
            <person name="Wu M."/>
            <person name="Wu D."/>
            <person name="Thiagarajan M."/>
            <person name="Wortman J.R."/>
            <person name="Badger J.H."/>
            <person name="Ren Q."/>
            <person name="Amedeo P."/>
            <person name="Jones K.M."/>
            <person name="Tallon L.J."/>
            <person name="Delcher A.L."/>
            <person name="Salzberg S.L."/>
            <person name="Silva J.C."/>
            <person name="Haas B.J."/>
            <person name="Majoros W.H."/>
            <person name="Farzad M."/>
            <person name="Carlton J.M."/>
            <person name="Smith R.K. Jr."/>
            <person name="Garg J."/>
            <person name="Pearlman R.E."/>
            <person name="Karrer K.M."/>
            <person name="Sun L."/>
            <person name="Manning G."/>
            <person name="Elde N.C."/>
            <person name="Turkewitz A.P."/>
            <person name="Asai D.J."/>
            <person name="Wilkes D.E."/>
            <person name="Wang Y."/>
            <person name="Cai H."/>
            <person name="Collins K."/>
            <person name="Stewart B.A."/>
            <person name="Lee S.R."/>
            <person name="Wilamowska K."/>
            <person name="Weinberg Z."/>
            <person name="Ruzzo W.L."/>
            <person name="Wloga D."/>
            <person name="Gaertig J."/>
            <person name="Frankel J."/>
            <person name="Tsao C.-C."/>
            <person name="Gorovsky M.A."/>
            <person name="Keeling P.J."/>
            <person name="Waller R.F."/>
            <person name="Patron N.J."/>
            <person name="Cherry J.M."/>
            <person name="Stover N.A."/>
            <person name="Krieger C.J."/>
            <person name="del Toro C."/>
            <person name="Ryder H.F."/>
            <person name="Williamson S.C."/>
            <person name="Barbeau R.A."/>
            <person name="Hamilton E.P."/>
            <person name="Orias E."/>
        </authorList>
    </citation>
    <scope>NUCLEOTIDE SEQUENCE [LARGE SCALE GENOMIC DNA]</scope>
    <source>
        <strain evidence="5">SB210</strain>
    </source>
</reference>
<keyword evidence="1" id="KW-0862">Zinc</keyword>
<dbReference type="InterPro" id="IPR013083">
    <property type="entry name" value="Znf_RING/FYVE/PHD"/>
</dbReference>
<feature type="domain" description="RING-type" evidence="3">
    <location>
        <begin position="74"/>
        <end position="113"/>
    </location>
</feature>
<evidence type="ECO:0000313" key="4">
    <source>
        <dbReference type="EMBL" id="EWS74264.1"/>
    </source>
</evidence>
<dbReference type="InterPro" id="IPR051826">
    <property type="entry name" value="E3_ubiquitin-ligase_domain"/>
</dbReference>
<dbReference type="OrthoDB" id="439844at2759"/>
<protein>
    <submittedName>
        <fullName evidence="4">C3HC4 type (RING finger) zinc finger protein</fullName>
    </submittedName>
</protein>
<dbReference type="PANTHER" id="PTHR22765">
    <property type="entry name" value="RING FINGER AND PROTEASE ASSOCIATED DOMAIN-CONTAINING"/>
    <property type="match status" value="1"/>
</dbReference>
<dbReference type="GO" id="GO:0006511">
    <property type="term" value="P:ubiquitin-dependent protein catabolic process"/>
    <property type="evidence" value="ECO:0007669"/>
    <property type="project" value="TreeGrafter"/>
</dbReference>
<evidence type="ECO:0000313" key="5">
    <source>
        <dbReference type="Proteomes" id="UP000009168"/>
    </source>
</evidence>
<name>W7XJM0_TETTS</name>
<dbReference type="KEGG" id="tet:TTHERM_000192088"/>
<evidence type="ECO:0000256" key="2">
    <source>
        <dbReference type="SAM" id="Phobius"/>
    </source>
</evidence>
<dbReference type="InParanoid" id="W7XJM0"/>
<dbReference type="EMBL" id="GG662693">
    <property type="protein sequence ID" value="EWS74264.1"/>
    <property type="molecule type" value="Genomic_DNA"/>
</dbReference>
<dbReference type="PROSITE" id="PS50089">
    <property type="entry name" value="ZF_RING_2"/>
    <property type="match status" value="1"/>
</dbReference>
<feature type="transmembrane region" description="Helical" evidence="2">
    <location>
        <begin position="18"/>
        <end position="35"/>
    </location>
</feature>
<evidence type="ECO:0000259" key="3">
    <source>
        <dbReference type="PROSITE" id="PS50089"/>
    </source>
</evidence>
<dbReference type="AlphaFoldDB" id="W7XJM0"/>
<sequence>MNNRRISLIRFQNQKCKLLIYIIFYFLVTSGIAFLCANNQSDLSVSLLQQSQQQQQQYLSQQDVSFRYDEHRLCSICIDQCLPEERILVLPCRHVFHSECVRALREKNCPNCRIPF</sequence>
<keyword evidence="2" id="KW-0812">Transmembrane</keyword>
<keyword evidence="1" id="KW-0479">Metal-binding</keyword>
<keyword evidence="5" id="KW-1185">Reference proteome</keyword>
<dbReference type="Pfam" id="PF13639">
    <property type="entry name" value="zf-RING_2"/>
    <property type="match status" value="1"/>
</dbReference>
<dbReference type="GO" id="GO:0061630">
    <property type="term" value="F:ubiquitin protein ligase activity"/>
    <property type="evidence" value="ECO:0007669"/>
    <property type="project" value="TreeGrafter"/>
</dbReference>
<keyword evidence="2" id="KW-0472">Membrane</keyword>
<dbReference type="InterPro" id="IPR001841">
    <property type="entry name" value="Znf_RING"/>
</dbReference>
<evidence type="ECO:0000256" key="1">
    <source>
        <dbReference type="PROSITE-ProRule" id="PRU00175"/>
    </source>
</evidence>
<gene>
    <name evidence="4" type="ORF">TTHERM_000192088</name>
</gene>
<dbReference type="RefSeq" id="XP_012653237.1">
    <property type="nucleotide sequence ID" value="XM_012797783.1"/>
</dbReference>